<evidence type="ECO:0000256" key="1">
    <source>
        <dbReference type="SAM" id="SignalP"/>
    </source>
</evidence>
<keyword evidence="1" id="KW-0732">Signal</keyword>
<dbReference type="EMBL" id="JACWZZ010000001">
    <property type="protein sequence ID" value="MBD2714000.1"/>
    <property type="molecule type" value="Genomic_DNA"/>
</dbReference>
<protein>
    <submittedName>
        <fullName evidence="2">Uncharacterized protein</fullName>
    </submittedName>
</protein>
<accession>A0ABR8JBD8</accession>
<proteinExistence type="predicted"/>
<comment type="caution">
    <text evidence="2">The sequence shown here is derived from an EMBL/GenBank/DDBJ whole genome shotgun (WGS) entry which is preliminary data.</text>
</comment>
<feature type="signal peptide" evidence="1">
    <location>
        <begin position="1"/>
        <end position="25"/>
    </location>
</feature>
<name>A0ABR8JBD8_9BACT</name>
<evidence type="ECO:0000313" key="3">
    <source>
        <dbReference type="Proteomes" id="UP000642468"/>
    </source>
</evidence>
<keyword evidence="3" id="KW-1185">Reference proteome</keyword>
<reference evidence="2 3" key="1">
    <citation type="submission" date="2020-09" db="EMBL/GenBank/DDBJ databases">
        <authorList>
            <person name="Kim M.K."/>
        </authorList>
    </citation>
    <scope>NUCLEOTIDE SEQUENCE [LARGE SCALE GENOMIC DNA]</scope>
    <source>
        <strain evidence="2 3">BT646</strain>
    </source>
</reference>
<sequence>MTAKRILVPGLALAICLVYSTTSVAQNGLNALDMADIVSGRTVSTQNLNQRSSDRAAAIAGTPMLGYYG</sequence>
<gene>
    <name evidence="2" type="ORF">IC231_03020</name>
</gene>
<organism evidence="2 3">
    <name type="scientific">Hymenobacter duratus</name>
    <dbReference type="NCBI Taxonomy" id="2771356"/>
    <lineage>
        <taxon>Bacteria</taxon>
        <taxon>Pseudomonadati</taxon>
        <taxon>Bacteroidota</taxon>
        <taxon>Cytophagia</taxon>
        <taxon>Cytophagales</taxon>
        <taxon>Hymenobacteraceae</taxon>
        <taxon>Hymenobacter</taxon>
    </lineage>
</organism>
<dbReference type="RefSeq" id="WP_190783125.1">
    <property type="nucleotide sequence ID" value="NZ_JACWZZ010000001.1"/>
</dbReference>
<evidence type="ECO:0000313" key="2">
    <source>
        <dbReference type="EMBL" id="MBD2714000.1"/>
    </source>
</evidence>
<feature type="chain" id="PRO_5045518643" evidence="1">
    <location>
        <begin position="26"/>
        <end position="69"/>
    </location>
</feature>
<dbReference type="Proteomes" id="UP000642468">
    <property type="component" value="Unassembled WGS sequence"/>
</dbReference>